<keyword evidence="7 10" id="KW-0520">NAD</keyword>
<dbReference type="CDD" id="cd05247">
    <property type="entry name" value="UDP_G4E_1_SDR_e"/>
    <property type="match status" value="1"/>
</dbReference>
<dbReference type="InterPro" id="IPR005886">
    <property type="entry name" value="UDP_G4E"/>
</dbReference>
<reference evidence="12 13" key="2">
    <citation type="journal article" date="2011" name="Stand. Genomic Sci.">
        <title>Complete genome sequence of Truepera radiovictrix type strain (RQ-24).</title>
        <authorList>
            <person name="Ivanova N."/>
            <person name="Rohde C."/>
            <person name="Munk C."/>
            <person name="Nolan M."/>
            <person name="Lucas S."/>
            <person name="Del Rio T.G."/>
            <person name="Tice H."/>
            <person name="Deshpande S."/>
            <person name="Cheng J.F."/>
            <person name="Tapia R."/>
            <person name="Han C."/>
            <person name="Goodwin L."/>
            <person name="Pitluck S."/>
            <person name="Liolios K."/>
            <person name="Mavromatis K."/>
            <person name="Mikhailova N."/>
            <person name="Pati A."/>
            <person name="Chen A."/>
            <person name="Palaniappan K."/>
            <person name="Land M."/>
            <person name="Hauser L."/>
            <person name="Chang Y.J."/>
            <person name="Jeffries C.D."/>
            <person name="Brambilla E."/>
            <person name="Rohde M."/>
            <person name="Goker M."/>
            <person name="Tindall B.J."/>
            <person name="Woyke T."/>
            <person name="Bristow J."/>
            <person name="Eisen J.A."/>
            <person name="Markowitz V."/>
            <person name="Hugenholtz P."/>
            <person name="Kyrpides N.C."/>
            <person name="Klenk H.P."/>
            <person name="Lapidus A."/>
        </authorList>
    </citation>
    <scope>NUCLEOTIDE SEQUENCE [LARGE SCALE GENOMIC DNA]</scope>
    <source>
        <strain evidence="13">DSM 17093 / CIP 108686 / LMG 22925 / RQ-24</strain>
    </source>
</reference>
<evidence type="ECO:0000256" key="6">
    <source>
        <dbReference type="ARBA" id="ARBA00018569"/>
    </source>
</evidence>
<reference evidence="13" key="1">
    <citation type="submission" date="2010-05" db="EMBL/GenBank/DDBJ databases">
        <title>The complete genome of Truepera radiovictris DSM 17093.</title>
        <authorList>
            <consortium name="US DOE Joint Genome Institute (JGI-PGF)"/>
            <person name="Lucas S."/>
            <person name="Copeland A."/>
            <person name="Lapidus A."/>
            <person name="Glavina del Rio T."/>
            <person name="Dalin E."/>
            <person name="Tice H."/>
            <person name="Bruce D."/>
            <person name="Goodwin L."/>
            <person name="Pitluck S."/>
            <person name="Kyrpides N."/>
            <person name="Mavromatis K."/>
            <person name="Ovchinnikova G."/>
            <person name="Munk A.C."/>
            <person name="Detter J.C."/>
            <person name="Han C."/>
            <person name="Tapia R."/>
            <person name="Land M."/>
            <person name="Hauser L."/>
            <person name="Markowitz V."/>
            <person name="Cheng J.-F."/>
            <person name="Hugenholtz P."/>
            <person name="Woyke T."/>
            <person name="Wu D."/>
            <person name="Tindall B."/>
            <person name="Pomrenke H.G."/>
            <person name="Brambilla E."/>
            <person name="Klenk H.-P."/>
            <person name="Eisen J.A."/>
        </authorList>
    </citation>
    <scope>NUCLEOTIDE SEQUENCE [LARGE SCALE GENOMIC DNA]</scope>
    <source>
        <strain evidence="13">DSM 17093 / CIP 108686 / LMG 22925 / RQ-24</strain>
    </source>
</reference>
<comment type="pathway">
    <text evidence="3 10">Carbohydrate metabolism; galactose metabolism.</text>
</comment>
<evidence type="ECO:0000256" key="3">
    <source>
        <dbReference type="ARBA" id="ARBA00004947"/>
    </source>
</evidence>
<evidence type="ECO:0000256" key="4">
    <source>
        <dbReference type="ARBA" id="ARBA00007637"/>
    </source>
</evidence>
<dbReference type="SUPFAM" id="SSF51735">
    <property type="entry name" value="NAD(P)-binding Rossmann-fold domains"/>
    <property type="match status" value="1"/>
</dbReference>
<dbReference type="GO" id="GO:0033499">
    <property type="term" value="P:galactose catabolic process via UDP-galactose, Leloir pathway"/>
    <property type="evidence" value="ECO:0007669"/>
    <property type="project" value="TreeGrafter"/>
</dbReference>
<comment type="subunit">
    <text evidence="10">Homodimer.</text>
</comment>
<comment type="catalytic activity">
    <reaction evidence="1 10">
        <text>UDP-alpha-D-glucose = UDP-alpha-D-galactose</text>
        <dbReference type="Rhea" id="RHEA:22168"/>
        <dbReference type="ChEBI" id="CHEBI:58885"/>
        <dbReference type="ChEBI" id="CHEBI:66914"/>
        <dbReference type="EC" id="5.1.3.2"/>
    </reaction>
</comment>
<dbReference type="STRING" id="649638.Trad_2575"/>
<evidence type="ECO:0000256" key="5">
    <source>
        <dbReference type="ARBA" id="ARBA00013189"/>
    </source>
</evidence>
<evidence type="ECO:0000259" key="11">
    <source>
        <dbReference type="Pfam" id="PF01370"/>
    </source>
</evidence>
<dbReference type="KEGG" id="tra:Trad_2575"/>
<dbReference type="PANTHER" id="PTHR43725">
    <property type="entry name" value="UDP-GLUCOSE 4-EPIMERASE"/>
    <property type="match status" value="1"/>
</dbReference>
<accession>D7CTY4</accession>
<dbReference type="eggNOG" id="COG1087">
    <property type="taxonomic scope" value="Bacteria"/>
</dbReference>
<evidence type="ECO:0000256" key="10">
    <source>
        <dbReference type="RuleBase" id="RU366046"/>
    </source>
</evidence>
<dbReference type="InterPro" id="IPR036291">
    <property type="entry name" value="NAD(P)-bd_dom_sf"/>
</dbReference>
<sequence>MNVLVTGGAGYIGSVTVEALVNRGHRVVVLDNLVTGHRDAVHEAAAFVHGDIQDPEMVGFAVQEHGVEAVLHFAASSLVGESMEQPFKYFGNNSAGSLKLLETLVGHGVKRFVLSSTAALFGTPDALPIPADAPIRPESVYGESKYLIERMLAWLQRTQGLGYTTLRYFNAAGASGRFGEDHRPESHLIPIVLEVARGKRAYIPIFGDDYPTRDGTCVRDYIHVLDLAEAHVLAVEALEPGEAHAYNLGNGTGFSVREVVEVCREVTGHEIPERVLPRRAGDPAALVADSSLLTQELGWRPQHADLREIVASAWRWFQAHPEGYHA</sequence>
<evidence type="ECO:0000256" key="2">
    <source>
        <dbReference type="ARBA" id="ARBA00001911"/>
    </source>
</evidence>
<dbReference type="PANTHER" id="PTHR43725:SF53">
    <property type="entry name" value="UDP-ARABINOSE 4-EPIMERASE 1"/>
    <property type="match status" value="1"/>
</dbReference>
<keyword evidence="13" id="KW-1185">Reference proteome</keyword>
<organism evidence="12 13">
    <name type="scientific">Truepera radiovictrix (strain DSM 17093 / CIP 108686 / LMG 22925 / RQ-24)</name>
    <dbReference type="NCBI Taxonomy" id="649638"/>
    <lineage>
        <taxon>Bacteria</taxon>
        <taxon>Thermotogati</taxon>
        <taxon>Deinococcota</taxon>
        <taxon>Deinococci</taxon>
        <taxon>Trueperales</taxon>
        <taxon>Trueperaceae</taxon>
        <taxon>Truepera</taxon>
    </lineage>
</organism>
<evidence type="ECO:0000256" key="7">
    <source>
        <dbReference type="ARBA" id="ARBA00023027"/>
    </source>
</evidence>
<protein>
    <recommendedName>
        <fullName evidence="6 10">UDP-glucose 4-epimerase</fullName>
        <ecNumber evidence="5 10">5.1.3.2</ecNumber>
    </recommendedName>
</protein>
<comment type="cofactor">
    <cofactor evidence="2 10">
        <name>NAD(+)</name>
        <dbReference type="ChEBI" id="CHEBI:57540"/>
    </cofactor>
</comment>
<dbReference type="OrthoDB" id="9803061at2"/>
<dbReference type="HOGENOM" id="CLU_007383_1_10_0"/>
<comment type="similarity">
    <text evidence="4 10">Belongs to the NAD(P)-dependent epimerase/dehydratase family.</text>
</comment>
<dbReference type="GO" id="GO:0003978">
    <property type="term" value="F:UDP-glucose 4-epimerase activity"/>
    <property type="evidence" value="ECO:0007669"/>
    <property type="project" value="UniProtKB-UniRule"/>
</dbReference>
<dbReference type="RefSeq" id="WP_013179042.1">
    <property type="nucleotide sequence ID" value="NC_014221.1"/>
</dbReference>
<dbReference type="Gene3D" id="3.40.50.720">
    <property type="entry name" value="NAD(P)-binding Rossmann-like Domain"/>
    <property type="match status" value="1"/>
</dbReference>
<dbReference type="InterPro" id="IPR001509">
    <property type="entry name" value="Epimerase_deHydtase"/>
</dbReference>
<dbReference type="NCBIfam" id="TIGR01179">
    <property type="entry name" value="galE"/>
    <property type="match status" value="1"/>
</dbReference>
<dbReference type="UniPathway" id="UPA00214"/>
<dbReference type="Pfam" id="PF01370">
    <property type="entry name" value="Epimerase"/>
    <property type="match status" value="1"/>
</dbReference>
<evidence type="ECO:0000256" key="9">
    <source>
        <dbReference type="ARBA" id="ARBA00023277"/>
    </source>
</evidence>
<keyword evidence="8 10" id="KW-0413">Isomerase</keyword>
<dbReference type="Proteomes" id="UP000000379">
    <property type="component" value="Chromosome"/>
</dbReference>
<keyword evidence="9 10" id="KW-0119">Carbohydrate metabolism</keyword>
<dbReference type="Gene3D" id="3.90.25.10">
    <property type="entry name" value="UDP-galactose 4-epimerase, domain 1"/>
    <property type="match status" value="1"/>
</dbReference>
<evidence type="ECO:0000313" key="12">
    <source>
        <dbReference type="EMBL" id="ADI15681.1"/>
    </source>
</evidence>
<dbReference type="EMBL" id="CP002049">
    <property type="protein sequence ID" value="ADI15681.1"/>
    <property type="molecule type" value="Genomic_DNA"/>
</dbReference>
<evidence type="ECO:0000256" key="1">
    <source>
        <dbReference type="ARBA" id="ARBA00000083"/>
    </source>
</evidence>
<evidence type="ECO:0000256" key="8">
    <source>
        <dbReference type="ARBA" id="ARBA00023235"/>
    </source>
</evidence>
<proteinExistence type="inferred from homology"/>
<feature type="domain" description="NAD-dependent epimerase/dehydratase" evidence="11">
    <location>
        <begin position="3"/>
        <end position="249"/>
    </location>
</feature>
<dbReference type="EC" id="5.1.3.2" evidence="5 10"/>
<dbReference type="AlphaFoldDB" id="D7CTY4"/>
<evidence type="ECO:0000313" key="13">
    <source>
        <dbReference type="Proteomes" id="UP000000379"/>
    </source>
</evidence>
<name>D7CTY4_TRURR</name>
<gene>
    <name evidence="12" type="ordered locus">Trad_2575</name>
</gene>